<dbReference type="EMBL" id="BLKZ01000002">
    <property type="protein sequence ID" value="GFG93866.1"/>
    <property type="molecule type" value="Genomic_DNA"/>
</dbReference>
<accession>A0A7I9YZ85</accession>
<protein>
    <submittedName>
        <fullName evidence="1">Uncharacterized protein</fullName>
    </submittedName>
</protein>
<proteinExistence type="predicted"/>
<reference evidence="1 2" key="1">
    <citation type="journal article" date="2019" name="Emerg. Microbes Infect.">
        <title>Comprehensive subspecies identification of 175 nontuberculous mycobacteria species based on 7547 genomic profiles.</title>
        <authorList>
            <person name="Matsumoto Y."/>
            <person name="Kinjo T."/>
            <person name="Motooka D."/>
            <person name="Nabeya D."/>
            <person name="Jung N."/>
            <person name="Uechi K."/>
            <person name="Horii T."/>
            <person name="Iida T."/>
            <person name="Fujita J."/>
            <person name="Nakamura S."/>
        </authorList>
    </citation>
    <scope>NUCLEOTIDE SEQUENCE [LARGE SCALE GENOMIC DNA]</scope>
    <source>
        <strain evidence="1 2">JCM 30725</strain>
    </source>
</reference>
<name>A0A7I9YZ85_MYCBU</name>
<gene>
    <name evidence="1" type="ORF">MBOU_59080</name>
</gene>
<evidence type="ECO:0000313" key="1">
    <source>
        <dbReference type="EMBL" id="GFG93866.1"/>
    </source>
</evidence>
<sequence length="57" mass="6108">MVTIRWVRLRSANARRRVLGSGMAITGNDDRAAYGVVYPGAVATLLPTPGKLNEVVP</sequence>
<organism evidence="1 2">
    <name type="scientific">Mycobacterium bourgelatii</name>
    <dbReference type="NCBI Taxonomy" id="1273442"/>
    <lineage>
        <taxon>Bacteria</taxon>
        <taxon>Bacillati</taxon>
        <taxon>Actinomycetota</taxon>
        <taxon>Actinomycetes</taxon>
        <taxon>Mycobacteriales</taxon>
        <taxon>Mycobacteriaceae</taxon>
        <taxon>Mycobacterium</taxon>
    </lineage>
</organism>
<keyword evidence="2" id="KW-1185">Reference proteome</keyword>
<evidence type="ECO:0000313" key="2">
    <source>
        <dbReference type="Proteomes" id="UP000465360"/>
    </source>
</evidence>
<dbReference type="AlphaFoldDB" id="A0A7I9YZ85"/>
<comment type="caution">
    <text evidence="1">The sequence shown here is derived from an EMBL/GenBank/DDBJ whole genome shotgun (WGS) entry which is preliminary data.</text>
</comment>
<dbReference type="Proteomes" id="UP000465360">
    <property type="component" value="Unassembled WGS sequence"/>
</dbReference>